<keyword evidence="2" id="KW-0808">Transferase</keyword>
<dbReference type="Proteomes" id="UP000887116">
    <property type="component" value="Unassembled WGS sequence"/>
</dbReference>
<evidence type="ECO:0000313" key="5">
    <source>
        <dbReference type="Proteomes" id="UP000887116"/>
    </source>
</evidence>
<dbReference type="OrthoDB" id="205623at2759"/>
<proteinExistence type="inferred from homology"/>
<dbReference type="GO" id="GO:0008146">
    <property type="term" value="F:sulfotransferase activity"/>
    <property type="evidence" value="ECO:0007669"/>
    <property type="project" value="InterPro"/>
</dbReference>
<evidence type="ECO:0000256" key="1">
    <source>
        <dbReference type="ARBA" id="ARBA00005771"/>
    </source>
</evidence>
<sequence>MQNVVLYIFRTGKELEDPSEFLRASPFIDMLGMEDVNNMPRPGAFKTHLPYSHLSYSPEAKYIFVARNPKDCCVSFFHHARSQRVLGTGTVNSMISLSF</sequence>
<reference evidence="4" key="1">
    <citation type="submission" date="2020-07" db="EMBL/GenBank/DDBJ databases">
        <title>Multicomponent nature underlies the extraordinary mechanical properties of spider dragline silk.</title>
        <authorList>
            <person name="Kono N."/>
            <person name="Nakamura H."/>
            <person name="Mori M."/>
            <person name="Yoshida Y."/>
            <person name="Ohtoshi R."/>
            <person name="Malay A.D."/>
            <person name="Moran D.A.P."/>
            <person name="Tomita M."/>
            <person name="Numata K."/>
            <person name="Arakawa K."/>
        </authorList>
    </citation>
    <scope>NUCLEOTIDE SEQUENCE</scope>
</reference>
<name>A0A8X6H825_TRICU</name>
<dbReference type="PANTHER" id="PTHR11783">
    <property type="entry name" value="SULFOTRANSFERASE SULT"/>
    <property type="match status" value="1"/>
</dbReference>
<protein>
    <submittedName>
        <fullName evidence="4">Sulfotransferase 1C4</fullName>
    </submittedName>
</protein>
<dbReference type="SUPFAM" id="SSF52540">
    <property type="entry name" value="P-loop containing nucleoside triphosphate hydrolases"/>
    <property type="match status" value="1"/>
</dbReference>
<feature type="domain" description="Sulfotransferase" evidence="3">
    <location>
        <begin position="24"/>
        <end position="83"/>
    </location>
</feature>
<gene>
    <name evidence="4" type="primary">SULT1C4_2</name>
    <name evidence="4" type="ORF">TNCT_162921</name>
</gene>
<dbReference type="AlphaFoldDB" id="A0A8X6H825"/>
<dbReference type="EMBL" id="BMAO01022382">
    <property type="protein sequence ID" value="GFQ81594.1"/>
    <property type="molecule type" value="Genomic_DNA"/>
</dbReference>
<dbReference type="InterPro" id="IPR027417">
    <property type="entry name" value="P-loop_NTPase"/>
</dbReference>
<dbReference type="Gene3D" id="3.40.50.300">
    <property type="entry name" value="P-loop containing nucleotide triphosphate hydrolases"/>
    <property type="match status" value="1"/>
</dbReference>
<dbReference type="Pfam" id="PF00685">
    <property type="entry name" value="Sulfotransfer_1"/>
    <property type="match status" value="1"/>
</dbReference>
<organism evidence="4 5">
    <name type="scientific">Trichonephila clavata</name>
    <name type="common">Joro spider</name>
    <name type="synonym">Nephila clavata</name>
    <dbReference type="NCBI Taxonomy" id="2740835"/>
    <lineage>
        <taxon>Eukaryota</taxon>
        <taxon>Metazoa</taxon>
        <taxon>Ecdysozoa</taxon>
        <taxon>Arthropoda</taxon>
        <taxon>Chelicerata</taxon>
        <taxon>Arachnida</taxon>
        <taxon>Araneae</taxon>
        <taxon>Araneomorphae</taxon>
        <taxon>Entelegynae</taxon>
        <taxon>Araneoidea</taxon>
        <taxon>Nephilidae</taxon>
        <taxon>Trichonephila</taxon>
    </lineage>
</organism>
<evidence type="ECO:0000256" key="2">
    <source>
        <dbReference type="ARBA" id="ARBA00022679"/>
    </source>
</evidence>
<evidence type="ECO:0000259" key="3">
    <source>
        <dbReference type="Pfam" id="PF00685"/>
    </source>
</evidence>
<accession>A0A8X6H825</accession>
<keyword evidence="5" id="KW-1185">Reference proteome</keyword>
<evidence type="ECO:0000313" key="4">
    <source>
        <dbReference type="EMBL" id="GFQ81594.1"/>
    </source>
</evidence>
<comment type="caution">
    <text evidence="4">The sequence shown here is derived from an EMBL/GenBank/DDBJ whole genome shotgun (WGS) entry which is preliminary data.</text>
</comment>
<dbReference type="InterPro" id="IPR000863">
    <property type="entry name" value="Sulfotransferase_dom"/>
</dbReference>
<comment type="similarity">
    <text evidence="1">Belongs to the sulfotransferase 1 family.</text>
</comment>